<reference evidence="2 3" key="1">
    <citation type="submission" date="2022-09" db="EMBL/GenBank/DDBJ databases">
        <authorList>
            <person name="Palmer J.M."/>
        </authorList>
    </citation>
    <scope>NUCLEOTIDE SEQUENCE [LARGE SCALE GENOMIC DNA]</scope>
    <source>
        <strain evidence="2 3">DSM 7382</strain>
    </source>
</reference>
<dbReference type="Proteomes" id="UP001385951">
    <property type="component" value="Unassembled WGS sequence"/>
</dbReference>
<accession>A0AAW0G4B2</accession>
<comment type="caution">
    <text evidence="2">The sequence shown here is derived from an EMBL/GenBank/DDBJ whole genome shotgun (WGS) entry which is preliminary data.</text>
</comment>
<evidence type="ECO:0000313" key="2">
    <source>
        <dbReference type="EMBL" id="KAK7688508.1"/>
    </source>
</evidence>
<feature type="transmembrane region" description="Helical" evidence="1">
    <location>
        <begin position="152"/>
        <end position="174"/>
    </location>
</feature>
<evidence type="ECO:0000313" key="3">
    <source>
        <dbReference type="Proteomes" id="UP001385951"/>
    </source>
</evidence>
<feature type="transmembrane region" description="Helical" evidence="1">
    <location>
        <begin position="180"/>
        <end position="200"/>
    </location>
</feature>
<evidence type="ECO:0000256" key="1">
    <source>
        <dbReference type="SAM" id="Phobius"/>
    </source>
</evidence>
<organism evidence="2 3">
    <name type="scientific">Cerrena zonata</name>
    <dbReference type="NCBI Taxonomy" id="2478898"/>
    <lineage>
        <taxon>Eukaryota</taxon>
        <taxon>Fungi</taxon>
        <taxon>Dikarya</taxon>
        <taxon>Basidiomycota</taxon>
        <taxon>Agaricomycotina</taxon>
        <taxon>Agaricomycetes</taxon>
        <taxon>Polyporales</taxon>
        <taxon>Cerrenaceae</taxon>
        <taxon>Cerrena</taxon>
    </lineage>
</organism>
<keyword evidence="1" id="KW-0472">Membrane</keyword>
<dbReference type="EMBL" id="JASBNA010000010">
    <property type="protein sequence ID" value="KAK7688508.1"/>
    <property type="molecule type" value="Genomic_DNA"/>
</dbReference>
<keyword evidence="1" id="KW-0812">Transmembrane</keyword>
<gene>
    <name evidence="2" type="ORF">QCA50_008046</name>
</gene>
<feature type="transmembrane region" description="Helical" evidence="1">
    <location>
        <begin position="258"/>
        <end position="276"/>
    </location>
</feature>
<protein>
    <submittedName>
        <fullName evidence="2">Uncharacterized protein</fullName>
    </submittedName>
</protein>
<keyword evidence="1" id="KW-1133">Transmembrane helix</keyword>
<name>A0AAW0G4B2_9APHY</name>
<sequence length="369" mass="40532">MLNMLDFLSTSLRLATEPESLSSSPKSQWQNPNIVLSILTIVGGDIIQRAIAQLSGHPSYITPVAFSFGWVGYTLSTALTIMCEGRIMPPVDCDCILINAKSQYSRMNRSWILGRLVRDHEKDPLKPGLTVSFYKTSTNRDSQPQGIPTSDWVYYSGIVVILVQLVIAAIPGIVSRDWSVLTVTALGTSLALLSGALPKWKAEKWSGRKSQKDSDRTVICLTRGNGYSDVIVIISEGKDQYRLEDLANARNSPVPHTIPIALMLCTAQVLLLLIVANLNDHAWLVLGISTLGILQNALAASVRRDPSASGIHLEQLGDPVSDKKVMKALQKAEEQEQYVGLSLLPIFFPGGLRADEEEWRDGTFAKYKV</sequence>
<keyword evidence="3" id="KW-1185">Reference proteome</keyword>
<dbReference type="AlphaFoldDB" id="A0AAW0G4B2"/>
<proteinExistence type="predicted"/>
<feature type="transmembrane region" description="Helical" evidence="1">
    <location>
        <begin position="282"/>
        <end position="302"/>
    </location>
</feature>